<organism evidence="3 4">
    <name type="scientific">Acropora cervicornis</name>
    <name type="common">Staghorn coral</name>
    <dbReference type="NCBI Taxonomy" id="6130"/>
    <lineage>
        <taxon>Eukaryota</taxon>
        <taxon>Metazoa</taxon>
        <taxon>Cnidaria</taxon>
        <taxon>Anthozoa</taxon>
        <taxon>Hexacorallia</taxon>
        <taxon>Scleractinia</taxon>
        <taxon>Astrocoeniina</taxon>
        <taxon>Acroporidae</taxon>
        <taxon>Acropora</taxon>
    </lineage>
</organism>
<reference evidence="3" key="1">
    <citation type="journal article" date="2023" name="G3 (Bethesda)">
        <title>Whole genome assembly and annotation of the endangered Caribbean coral Acropora cervicornis.</title>
        <authorList>
            <person name="Selwyn J.D."/>
            <person name="Vollmer S.V."/>
        </authorList>
    </citation>
    <scope>NUCLEOTIDE SEQUENCE</scope>
    <source>
        <strain evidence="3">K2</strain>
    </source>
</reference>
<dbReference type="GO" id="GO:0005654">
    <property type="term" value="C:nucleoplasm"/>
    <property type="evidence" value="ECO:0007669"/>
    <property type="project" value="TreeGrafter"/>
</dbReference>
<protein>
    <submittedName>
        <fullName evidence="3">SOSS complex subunit C-like protein</fullName>
    </submittedName>
</protein>
<dbReference type="Proteomes" id="UP001249851">
    <property type="component" value="Unassembled WGS sequence"/>
</dbReference>
<feature type="region of interest" description="Disordered" evidence="2">
    <location>
        <begin position="40"/>
        <end position="59"/>
    </location>
</feature>
<sequence length="116" mass="12561">MAFQAQGGQESQNRRNILQDLQQKRQLLLNQGQGSAANVGTNLSAMRAAGTDPSTSFKPHEATVIRSPADLSLSQRQALEHANSTSSGYFISQDSAYGNLILPVLPRFESGELKMN</sequence>
<comment type="caution">
    <text evidence="3">The sequence shown here is derived from an EMBL/GenBank/DDBJ whole genome shotgun (WGS) entry which is preliminary data.</text>
</comment>
<evidence type="ECO:0000313" key="4">
    <source>
        <dbReference type="Proteomes" id="UP001249851"/>
    </source>
</evidence>
<evidence type="ECO:0000256" key="1">
    <source>
        <dbReference type="ARBA" id="ARBA00007829"/>
    </source>
</evidence>
<keyword evidence="4" id="KW-1185">Reference proteome</keyword>
<evidence type="ECO:0000313" key="3">
    <source>
        <dbReference type="EMBL" id="KAK2569780.1"/>
    </source>
</evidence>
<reference evidence="3" key="2">
    <citation type="journal article" date="2023" name="Science">
        <title>Genomic signatures of disease resistance in endangered staghorn corals.</title>
        <authorList>
            <person name="Vollmer S.V."/>
            <person name="Selwyn J.D."/>
            <person name="Despard B.A."/>
            <person name="Roesel C.L."/>
        </authorList>
    </citation>
    <scope>NUCLEOTIDE SEQUENCE</scope>
    <source>
        <strain evidence="3">K2</strain>
    </source>
</reference>
<dbReference type="GO" id="GO:0006281">
    <property type="term" value="P:DNA repair"/>
    <property type="evidence" value="ECO:0007669"/>
    <property type="project" value="InterPro"/>
</dbReference>
<comment type="similarity">
    <text evidence="1">Belongs to the SOSS-C family.</text>
</comment>
<proteinExistence type="inferred from homology"/>
<dbReference type="PANTHER" id="PTHR31526:SF2">
    <property type="entry name" value="SOSS COMPLEX SUBUNIT C"/>
    <property type="match status" value="1"/>
</dbReference>
<gene>
    <name evidence="3" type="ORF">P5673_005622</name>
</gene>
<dbReference type="InterPro" id="IPR031821">
    <property type="entry name" value="SOSSC"/>
</dbReference>
<evidence type="ECO:0000256" key="2">
    <source>
        <dbReference type="SAM" id="MobiDB-lite"/>
    </source>
</evidence>
<dbReference type="AlphaFoldDB" id="A0AAD9VDC8"/>
<dbReference type="GO" id="GO:0070876">
    <property type="term" value="C:SOSS complex"/>
    <property type="evidence" value="ECO:0007669"/>
    <property type="project" value="InterPro"/>
</dbReference>
<dbReference type="Pfam" id="PF15925">
    <property type="entry name" value="SOSSC"/>
    <property type="match status" value="1"/>
</dbReference>
<accession>A0AAD9VDC8</accession>
<dbReference type="EMBL" id="JARQWQ010000009">
    <property type="protein sequence ID" value="KAK2569780.1"/>
    <property type="molecule type" value="Genomic_DNA"/>
</dbReference>
<name>A0AAD9VDC8_ACRCE</name>
<dbReference type="PANTHER" id="PTHR31526">
    <property type="entry name" value="SOSS COMPLEX SUBUNIT C"/>
    <property type="match status" value="1"/>
</dbReference>